<protein>
    <recommendedName>
        <fullName evidence="4">Outer membrane protein assembly factor BamE</fullName>
    </recommendedName>
</protein>
<dbReference type="GO" id="GO:0030674">
    <property type="term" value="F:protein-macromolecule adaptor activity"/>
    <property type="evidence" value="ECO:0007669"/>
    <property type="project" value="TreeGrafter"/>
</dbReference>
<name>A0A1N7J5X7_9GAMM</name>
<gene>
    <name evidence="4" type="primary">bamE</name>
    <name evidence="6" type="ORF">SAMN05421760_101664</name>
</gene>
<dbReference type="PROSITE" id="PS51257">
    <property type="entry name" value="PROKAR_LIPOPROTEIN"/>
    <property type="match status" value="1"/>
</dbReference>
<dbReference type="STRING" id="619304.SAMN05421760_101664"/>
<dbReference type="AlphaFoldDB" id="A0A1N7J5X7"/>
<keyword evidence="7" id="KW-1185">Reference proteome</keyword>
<comment type="subcellular location">
    <subcellularLocation>
        <location evidence="4">Cell outer membrane</location>
        <topology evidence="4">Lipid-anchor</topology>
    </subcellularLocation>
</comment>
<keyword evidence="4" id="KW-0564">Palmitate</keyword>
<evidence type="ECO:0000256" key="3">
    <source>
        <dbReference type="ARBA" id="ARBA00023237"/>
    </source>
</evidence>
<dbReference type="InterPro" id="IPR026592">
    <property type="entry name" value="BamE"/>
</dbReference>
<dbReference type="GO" id="GO:0051205">
    <property type="term" value="P:protein insertion into membrane"/>
    <property type="evidence" value="ECO:0007669"/>
    <property type="project" value="UniProtKB-UniRule"/>
</dbReference>
<dbReference type="HAMAP" id="MF_00925">
    <property type="entry name" value="OM_assembly_BamE"/>
    <property type="match status" value="1"/>
</dbReference>
<dbReference type="InterPro" id="IPR037873">
    <property type="entry name" value="BamE-like"/>
</dbReference>
<evidence type="ECO:0000313" key="6">
    <source>
        <dbReference type="EMBL" id="SIS44755.1"/>
    </source>
</evidence>
<sequence length="112" mass="12622">MRKFLISIIAVTVLSGCSEFPGVYKIDIPQGNVITQEMVDQLKPGMSGSQVRYVMGTPLVVDTFNGERWDYIYTFKKGGDTRTQEHLSLFFTDGQLTRFSGDYRPSANTEVQ</sequence>
<dbReference type="PANTHER" id="PTHR37482">
    <property type="entry name" value="OUTER MEMBRANE PROTEIN ASSEMBLY FACTOR BAME"/>
    <property type="match status" value="1"/>
</dbReference>
<keyword evidence="4" id="KW-0449">Lipoprotein</keyword>
<dbReference type="Pfam" id="PF04355">
    <property type="entry name" value="BamE"/>
    <property type="match status" value="1"/>
</dbReference>
<dbReference type="InterPro" id="IPR007450">
    <property type="entry name" value="BamE_dom"/>
</dbReference>
<dbReference type="Proteomes" id="UP000185999">
    <property type="component" value="Unassembled WGS sequence"/>
</dbReference>
<dbReference type="Gene3D" id="3.30.1450.10">
    <property type="match status" value="1"/>
</dbReference>
<evidence type="ECO:0000313" key="7">
    <source>
        <dbReference type="Proteomes" id="UP000185999"/>
    </source>
</evidence>
<comment type="subunit">
    <text evidence="4">Part of the Bam complex.</text>
</comment>
<dbReference type="GO" id="GO:0043165">
    <property type="term" value="P:Gram-negative-bacterium-type cell outer membrane assembly"/>
    <property type="evidence" value="ECO:0007669"/>
    <property type="project" value="UniProtKB-UniRule"/>
</dbReference>
<dbReference type="EMBL" id="FTOE01000001">
    <property type="protein sequence ID" value="SIS44755.1"/>
    <property type="molecule type" value="Genomic_DNA"/>
</dbReference>
<evidence type="ECO:0000259" key="5">
    <source>
        <dbReference type="Pfam" id="PF04355"/>
    </source>
</evidence>
<comment type="similarity">
    <text evidence="4">Belongs to the BamE family.</text>
</comment>
<keyword evidence="2 4" id="KW-0472">Membrane</keyword>
<dbReference type="RefSeq" id="WP_054342833.1">
    <property type="nucleotide sequence ID" value="NZ_FTOE01000001.1"/>
</dbReference>
<dbReference type="PANTHER" id="PTHR37482:SF1">
    <property type="entry name" value="OUTER MEMBRANE PROTEIN ASSEMBLY FACTOR BAME"/>
    <property type="match status" value="1"/>
</dbReference>
<evidence type="ECO:0000256" key="4">
    <source>
        <dbReference type="HAMAP-Rule" id="MF_00925"/>
    </source>
</evidence>
<feature type="domain" description="Outer membrane protein assembly factor BamE" evidence="5">
    <location>
        <begin position="31"/>
        <end position="100"/>
    </location>
</feature>
<keyword evidence="1 4" id="KW-0732">Signal</keyword>
<evidence type="ECO:0000256" key="2">
    <source>
        <dbReference type="ARBA" id="ARBA00023136"/>
    </source>
</evidence>
<dbReference type="GO" id="GO:1990063">
    <property type="term" value="C:Bam protein complex"/>
    <property type="evidence" value="ECO:0007669"/>
    <property type="project" value="TreeGrafter"/>
</dbReference>
<organism evidence="6 7">
    <name type="scientific">Neptunomonas antarctica</name>
    <dbReference type="NCBI Taxonomy" id="619304"/>
    <lineage>
        <taxon>Bacteria</taxon>
        <taxon>Pseudomonadati</taxon>
        <taxon>Pseudomonadota</taxon>
        <taxon>Gammaproteobacteria</taxon>
        <taxon>Oceanospirillales</taxon>
        <taxon>Oceanospirillaceae</taxon>
        <taxon>Neptunomonas</taxon>
    </lineage>
</organism>
<evidence type="ECO:0000256" key="1">
    <source>
        <dbReference type="ARBA" id="ARBA00022729"/>
    </source>
</evidence>
<proteinExistence type="inferred from homology"/>
<keyword evidence="3 4" id="KW-0998">Cell outer membrane</keyword>
<reference evidence="7" key="1">
    <citation type="submission" date="2017-01" db="EMBL/GenBank/DDBJ databases">
        <authorList>
            <person name="Varghese N."/>
            <person name="Submissions S."/>
        </authorList>
    </citation>
    <scope>NUCLEOTIDE SEQUENCE [LARGE SCALE GENOMIC DNA]</scope>
    <source>
        <strain evidence="7">DSM 22306</strain>
    </source>
</reference>
<dbReference type="OrthoDB" id="9808250at2"/>
<accession>A0A1N7J5X7</accession>
<comment type="function">
    <text evidence="4">Part of the outer membrane protein assembly complex, which is involved in assembly and insertion of beta-barrel proteins into the outer membrane.</text>
</comment>